<keyword evidence="5 6" id="KW-0067">ATP-binding</keyword>
<evidence type="ECO:0000256" key="1">
    <source>
        <dbReference type="ARBA" id="ARBA00022527"/>
    </source>
</evidence>
<feature type="domain" description="Protein kinase" evidence="8">
    <location>
        <begin position="21"/>
        <end position="290"/>
    </location>
</feature>
<gene>
    <name evidence="9" type="ORF">HETIRDRAFT_415287</name>
</gene>
<dbReference type="InterPro" id="IPR050205">
    <property type="entry name" value="CDPK_Ser/Thr_kinases"/>
</dbReference>
<keyword evidence="2" id="KW-0808">Transferase</keyword>
<evidence type="ECO:0000256" key="6">
    <source>
        <dbReference type="PROSITE-ProRule" id="PRU10141"/>
    </source>
</evidence>
<dbReference type="PANTHER" id="PTHR24349">
    <property type="entry name" value="SERINE/THREONINE-PROTEIN KINASE"/>
    <property type="match status" value="1"/>
</dbReference>
<dbReference type="KEGG" id="hir:HETIRDRAFT_415287"/>
<dbReference type="OrthoDB" id="541276at2759"/>
<dbReference type="PROSITE" id="PS00107">
    <property type="entry name" value="PROTEIN_KINASE_ATP"/>
    <property type="match status" value="1"/>
</dbReference>
<evidence type="ECO:0000256" key="2">
    <source>
        <dbReference type="ARBA" id="ARBA00022679"/>
    </source>
</evidence>
<dbReference type="InterPro" id="IPR011009">
    <property type="entry name" value="Kinase-like_dom_sf"/>
</dbReference>
<dbReference type="PROSITE" id="PS50011">
    <property type="entry name" value="PROTEIN_KINASE_DOM"/>
    <property type="match status" value="1"/>
</dbReference>
<dbReference type="RefSeq" id="XP_009543103.1">
    <property type="nucleotide sequence ID" value="XM_009544808.1"/>
</dbReference>
<name>W4KKJ0_HETIT</name>
<organism evidence="9 10">
    <name type="scientific">Heterobasidion irregulare (strain TC 32-1)</name>
    <dbReference type="NCBI Taxonomy" id="747525"/>
    <lineage>
        <taxon>Eukaryota</taxon>
        <taxon>Fungi</taxon>
        <taxon>Dikarya</taxon>
        <taxon>Basidiomycota</taxon>
        <taxon>Agaricomycotina</taxon>
        <taxon>Agaricomycetes</taxon>
        <taxon>Russulales</taxon>
        <taxon>Bondarzewiaceae</taxon>
        <taxon>Heterobasidion</taxon>
        <taxon>Heterobasidion annosum species complex</taxon>
    </lineage>
</organism>
<dbReference type="HOGENOM" id="CLU_000288_63_0_1"/>
<comment type="similarity">
    <text evidence="7">Belongs to the protein kinase superfamily.</text>
</comment>
<keyword evidence="10" id="KW-1185">Reference proteome</keyword>
<dbReference type="eggNOG" id="KOG0583">
    <property type="taxonomic scope" value="Eukaryota"/>
</dbReference>
<dbReference type="STRING" id="747525.W4KKJ0"/>
<keyword evidence="4" id="KW-0418">Kinase</keyword>
<reference evidence="9 10" key="1">
    <citation type="journal article" date="2012" name="New Phytol.">
        <title>Insight into trade-off between wood decay and parasitism from the genome of a fungal forest pathogen.</title>
        <authorList>
            <person name="Olson A."/>
            <person name="Aerts A."/>
            <person name="Asiegbu F."/>
            <person name="Belbahri L."/>
            <person name="Bouzid O."/>
            <person name="Broberg A."/>
            <person name="Canback B."/>
            <person name="Coutinho P.M."/>
            <person name="Cullen D."/>
            <person name="Dalman K."/>
            <person name="Deflorio G."/>
            <person name="van Diepen L.T."/>
            <person name="Dunand C."/>
            <person name="Duplessis S."/>
            <person name="Durling M."/>
            <person name="Gonthier P."/>
            <person name="Grimwood J."/>
            <person name="Fossdal C.G."/>
            <person name="Hansson D."/>
            <person name="Henrissat B."/>
            <person name="Hietala A."/>
            <person name="Himmelstrand K."/>
            <person name="Hoffmeister D."/>
            <person name="Hogberg N."/>
            <person name="James T.Y."/>
            <person name="Karlsson M."/>
            <person name="Kohler A."/>
            <person name="Kues U."/>
            <person name="Lee Y.H."/>
            <person name="Lin Y.C."/>
            <person name="Lind M."/>
            <person name="Lindquist E."/>
            <person name="Lombard V."/>
            <person name="Lucas S."/>
            <person name="Lunden K."/>
            <person name="Morin E."/>
            <person name="Murat C."/>
            <person name="Park J."/>
            <person name="Raffaello T."/>
            <person name="Rouze P."/>
            <person name="Salamov A."/>
            <person name="Schmutz J."/>
            <person name="Solheim H."/>
            <person name="Stahlberg J."/>
            <person name="Velez H."/>
            <person name="de Vries R.P."/>
            <person name="Wiebenga A."/>
            <person name="Woodward S."/>
            <person name="Yakovlev I."/>
            <person name="Garbelotto M."/>
            <person name="Martin F."/>
            <person name="Grigoriev I.V."/>
            <person name="Stenlid J."/>
        </authorList>
    </citation>
    <scope>NUCLEOTIDE SEQUENCE [LARGE SCALE GENOMIC DNA]</scope>
    <source>
        <strain evidence="9 10">TC 32-1</strain>
    </source>
</reference>
<dbReference type="Gene3D" id="1.10.510.10">
    <property type="entry name" value="Transferase(Phosphotransferase) domain 1"/>
    <property type="match status" value="1"/>
</dbReference>
<dbReference type="InterPro" id="IPR017441">
    <property type="entry name" value="Protein_kinase_ATP_BS"/>
</dbReference>
<dbReference type="InterPro" id="IPR008271">
    <property type="entry name" value="Ser/Thr_kinase_AS"/>
</dbReference>
<dbReference type="InParanoid" id="W4KKJ0"/>
<accession>W4KKJ0</accession>
<dbReference type="GO" id="GO:0004674">
    <property type="term" value="F:protein serine/threonine kinase activity"/>
    <property type="evidence" value="ECO:0007669"/>
    <property type="project" value="UniProtKB-KW"/>
</dbReference>
<dbReference type="PROSITE" id="PS00108">
    <property type="entry name" value="PROTEIN_KINASE_ST"/>
    <property type="match status" value="1"/>
</dbReference>
<evidence type="ECO:0000256" key="4">
    <source>
        <dbReference type="ARBA" id="ARBA00022777"/>
    </source>
</evidence>
<dbReference type="SUPFAM" id="SSF56112">
    <property type="entry name" value="Protein kinase-like (PK-like)"/>
    <property type="match status" value="1"/>
</dbReference>
<dbReference type="Pfam" id="PF00069">
    <property type="entry name" value="Pkinase"/>
    <property type="match status" value="1"/>
</dbReference>
<proteinExistence type="inferred from homology"/>
<evidence type="ECO:0000256" key="5">
    <source>
        <dbReference type="ARBA" id="ARBA00022840"/>
    </source>
</evidence>
<keyword evidence="3 6" id="KW-0547">Nucleotide-binding</keyword>
<dbReference type="GeneID" id="20673236"/>
<dbReference type="Proteomes" id="UP000030671">
    <property type="component" value="Unassembled WGS sequence"/>
</dbReference>
<evidence type="ECO:0000259" key="8">
    <source>
        <dbReference type="PROSITE" id="PS50011"/>
    </source>
</evidence>
<evidence type="ECO:0000313" key="10">
    <source>
        <dbReference type="Proteomes" id="UP000030671"/>
    </source>
</evidence>
<sequence>MSSPISDLPDFTGEIIDNGSLHFLRCLGSGGSGVVYLAVDANAAGTPKEYAVKCMLKLDPLDDQTFAQIREIALHIAVSDHPNIISIHRIVYDERYLFIVMDLCEAGDLYDAILIRKVYRNNDELVKLAFTKLIDAVAACHNDGIYHRDIKPENILCSQDGSELWLADFGIATTNIIIPINNGGTTYYMSPECHRNEYSRRGLSPEHCDIWALGIILLNFLTSSNPWLVAHPSDGDFNNFFKEPDYLRTLFPTISIQANALLRRILVMNPYERISLDELRKEVALIGTFFTTDRLPVTSNSCSTACSSIEAITPEPFTTQADVDIEELQKALLNLAY</sequence>
<dbReference type="GO" id="GO:0005524">
    <property type="term" value="F:ATP binding"/>
    <property type="evidence" value="ECO:0007669"/>
    <property type="project" value="UniProtKB-UniRule"/>
</dbReference>
<evidence type="ECO:0000256" key="3">
    <source>
        <dbReference type="ARBA" id="ARBA00022741"/>
    </source>
</evidence>
<dbReference type="AlphaFoldDB" id="W4KKJ0"/>
<dbReference type="EMBL" id="KI925455">
    <property type="protein sequence ID" value="ETW86358.1"/>
    <property type="molecule type" value="Genomic_DNA"/>
</dbReference>
<dbReference type="SMART" id="SM00220">
    <property type="entry name" value="S_TKc"/>
    <property type="match status" value="1"/>
</dbReference>
<feature type="binding site" evidence="6">
    <location>
        <position position="53"/>
    </location>
    <ligand>
        <name>ATP</name>
        <dbReference type="ChEBI" id="CHEBI:30616"/>
    </ligand>
</feature>
<evidence type="ECO:0000313" key="9">
    <source>
        <dbReference type="EMBL" id="ETW86358.1"/>
    </source>
</evidence>
<evidence type="ECO:0000256" key="7">
    <source>
        <dbReference type="RuleBase" id="RU000304"/>
    </source>
</evidence>
<protein>
    <recommendedName>
        <fullName evidence="8">Protein kinase domain-containing protein</fullName>
    </recommendedName>
</protein>
<keyword evidence="1 7" id="KW-0723">Serine/threonine-protein kinase</keyword>
<dbReference type="InterPro" id="IPR000719">
    <property type="entry name" value="Prot_kinase_dom"/>
</dbReference>